<accession>A0ABN1UBV3</accession>
<name>A0ABN1UBV3_9ACTN</name>
<keyword evidence="2" id="KW-1185">Reference proteome</keyword>
<dbReference type="RefSeq" id="WP_343907116.1">
    <property type="nucleotide sequence ID" value="NZ_BAAAJE010000006.1"/>
</dbReference>
<evidence type="ECO:0000313" key="2">
    <source>
        <dbReference type="Proteomes" id="UP001499979"/>
    </source>
</evidence>
<organism evidence="1 2">
    <name type="scientific">Nocardioides aquiterrae</name>
    <dbReference type="NCBI Taxonomy" id="203799"/>
    <lineage>
        <taxon>Bacteria</taxon>
        <taxon>Bacillati</taxon>
        <taxon>Actinomycetota</taxon>
        <taxon>Actinomycetes</taxon>
        <taxon>Propionibacteriales</taxon>
        <taxon>Nocardioidaceae</taxon>
        <taxon>Nocardioides</taxon>
    </lineage>
</organism>
<evidence type="ECO:0000313" key="1">
    <source>
        <dbReference type="EMBL" id="GAA1138156.1"/>
    </source>
</evidence>
<dbReference type="EMBL" id="BAAAJE010000006">
    <property type="protein sequence ID" value="GAA1138156.1"/>
    <property type="molecule type" value="Genomic_DNA"/>
</dbReference>
<dbReference type="Pfam" id="PF11662">
    <property type="entry name" value="DUF3263"/>
    <property type="match status" value="1"/>
</dbReference>
<protein>
    <recommendedName>
        <fullName evidence="3">DUF3263 domain-containing protein</fullName>
    </recommendedName>
</protein>
<comment type="caution">
    <text evidence="1">The sequence shown here is derived from an EMBL/GenBank/DDBJ whole genome shotgun (WGS) entry which is preliminary data.</text>
</comment>
<dbReference type="InterPro" id="IPR021678">
    <property type="entry name" value="DUF3263"/>
</dbReference>
<evidence type="ECO:0008006" key="3">
    <source>
        <dbReference type="Google" id="ProtNLM"/>
    </source>
</evidence>
<proteinExistence type="predicted"/>
<dbReference type="Proteomes" id="UP001499979">
    <property type="component" value="Unassembled WGS sequence"/>
</dbReference>
<gene>
    <name evidence="1" type="ORF">GCM10009606_17500</name>
</gene>
<reference evidence="1 2" key="1">
    <citation type="journal article" date="2019" name="Int. J. Syst. Evol. Microbiol.">
        <title>The Global Catalogue of Microorganisms (GCM) 10K type strain sequencing project: providing services to taxonomists for standard genome sequencing and annotation.</title>
        <authorList>
            <consortium name="The Broad Institute Genomics Platform"/>
            <consortium name="The Broad Institute Genome Sequencing Center for Infectious Disease"/>
            <person name="Wu L."/>
            <person name="Ma J."/>
        </authorList>
    </citation>
    <scope>NUCLEOTIDE SEQUENCE [LARGE SCALE GENOMIC DNA]</scope>
    <source>
        <strain evidence="1 2">JCM 11813</strain>
    </source>
</reference>
<sequence length="90" mass="10372">MAELTDRDREILDFERQWWRYPAAKETAILEKFDLTATRYYQVLNALIDQPAAAAYDGQLVGRLRRIRDARAAQRSGQRSTRISADVPSS</sequence>